<proteinExistence type="predicted"/>
<accession>A0A7D5VA90</accession>
<evidence type="ECO:0000313" key="2">
    <source>
        <dbReference type="Proteomes" id="UP000510822"/>
    </source>
</evidence>
<dbReference type="RefSeq" id="WP_180305722.1">
    <property type="nucleotide sequence ID" value="NZ_CP058952.1"/>
</dbReference>
<gene>
    <name evidence="1" type="ORF">HZU75_08745</name>
</gene>
<reference evidence="1 2" key="1">
    <citation type="journal article" date="2016" name="Int. J. Syst. Evol. Microbiol.">
        <title>Chitinibacter fontanus sp. nov., isolated from a spring.</title>
        <authorList>
            <person name="Sheu S.Y."/>
            <person name="Li Y.S."/>
            <person name="Young C.C."/>
            <person name="Chen W.M."/>
        </authorList>
    </citation>
    <scope>NUCLEOTIDE SEQUENCE [LARGE SCALE GENOMIC DNA]</scope>
    <source>
        <strain evidence="1 2">STM-7</strain>
    </source>
</reference>
<dbReference type="AlphaFoldDB" id="A0A7D5VA90"/>
<evidence type="ECO:0000313" key="1">
    <source>
        <dbReference type="EMBL" id="QLI81612.1"/>
    </source>
</evidence>
<organism evidence="1 2">
    <name type="scientific">Chitinibacter fontanus</name>
    <dbReference type="NCBI Taxonomy" id="1737446"/>
    <lineage>
        <taxon>Bacteria</taxon>
        <taxon>Pseudomonadati</taxon>
        <taxon>Pseudomonadota</taxon>
        <taxon>Betaproteobacteria</taxon>
        <taxon>Neisseriales</taxon>
        <taxon>Chitinibacteraceae</taxon>
        <taxon>Chitinibacter</taxon>
    </lineage>
</organism>
<dbReference type="Proteomes" id="UP000510822">
    <property type="component" value="Chromosome"/>
</dbReference>
<dbReference type="KEGG" id="cfon:HZU75_08745"/>
<keyword evidence="2" id="KW-1185">Reference proteome</keyword>
<name>A0A7D5VA90_9NEIS</name>
<sequence>MSIQFNGVNLYTIAQARELDPKAHARILNLGGDWLILLGKKMAFTDDADLLGIIYEAGQTGPVAFNSKTAAADYIDPHTQSFASVSC</sequence>
<protein>
    <submittedName>
        <fullName evidence="1">Uncharacterized protein</fullName>
    </submittedName>
</protein>
<dbReference type="EMBL" id="CP058952">
    <property type="protein sequence ID" value="QLI81612.1"/>
    <property type="molecule type" value="Genomic_DNA"/>
</dbReference>